<dbReference type="InParanoid" id="A0A1W0VQY1"/>
<proteinExistence type="predicted"/>
<feature type="region of interest" description="Disordered" evidence="1">
    <location>
        <begin position="66"/>
        <end position="90"/>
    </location>
</feature>
<dbReference type="ExpressionAtlas" id="A0A1W0VQY1">
    <property type="expression patterns" value="baseline and differential"/>
</dbReference>
<dbReference type="Proteomes" id="UP000000768">
    <property type="component" value="Chromosome 10"/>
</dbReference>
<name>A0A1W0VQY1_SORBI</name>
<keyword evidence="3" id="KW-1185">Reference proteome</keyword>
<evidence type="ECO:0000313" key="2">
    <source>
        <dbReference type="EMBL" id="OQU75689.1"/>
    </source>
</evidence>
<dbReference type="AlphaFoldDB" id="A0A1W0VQY1"/>
<evidence type="ECO:0000313" key="3">
    <source>
        <dbReference type="Proteomes" id="UP000000768"/>
    </source>
</evidence>
<dbReference type="Gramene" id="OQU75689">
    <property type="protein sequence ID" value="OQU75689"/>
    <property type="gene ID" value="SORBI_3010G006350"/>
</dbReference>
<gene>
    <name evidence="2" type="ORF">SORBI_3010G006350</name>
</gene>
<accession>A0A1W0VQY1</accession>
<evidence type="ECO:0000256" key="1">
    <source>
        <dbReference type="SAM" id="MobiDB-lite"/>
    </source>
</evidence>
<organism evidence="2 3">
    <name type="scientific">Sorghum bicolor</name>
    <name type="common">Sorghum</name>
    <name type="synonym">Sorghum vulgare</name>
    <dbReference type="NCBI Taxonomy" id="4558"/>
    <lineage>
        <taxon>Eukaryota</taxon>
        <taxon>Viridiplantae</taxon>
        <taxon>Streptophyta</taxon>
        <taxon>Embryophyta</taxon>
        <taxon>Tracheophyta</taxon>
        <taxon>Spermatophyta</taxon>
        <taxon>Magnoliopsida</taxon>
        <taxon>Liliopsida</taxon>
        <taxon>Poales</taxon>
        <taxon>Poaceae</taxon>
        <taxon>PACMAD clade</taxon>
        <taxon>Panicoideae</taxon>
        <taxon>Andropogonodae</taxon>
        <taxon>Andropogoneae</taxon>
        <taxon>Sorghinae</taxon>
        <taxon>Sorghum</taxon>
    </lineage>
</organism>
<dbReference type="EMBL" id="CM000769">
    <property type="protein sequence ID" value="OQU75689.1"/>
    <property type="molecule type" value="Genomic_DNA"/>
</dbReference>
<sequence>MGQVERAQFVLSWHSEAHGPLGKKNPLVVAPPAAALLRRLRCRCCEDTLGVPRRRLQQLPAVPGLQVDRPPVRGTRQPRQRRRARHADRRRREVQYSLLVHHTADELRAFGLTDEMLQDQMWQKTARPAAEYGVYRGVTYY</sequence>
<protein>
    <submittedName>
        <fullName evidence="2">Uncharacterized protein</fullName>
    </submittedName>
</protein>
<feature type="compositionally biased region" description="Basic residues" evidence="1">
    <location>
        <begin position="76"/>
        <end position="89"/>
    </location>
</feature>
<reference evidence="3" key="2">
    <citation type="journal article" date="2018" name="Plant J.">
        <title>The Sorghum bicolor reference genome: improved assembly, gene annotations, a transcriptome atlas, and signatures of genome organization.</title>
        <authorList>
            <person name="McCormick R.F."/>
            <person name="Truong S.K."/>
            <person name="Sreedasyam A."/>
            <person name="Jenkins J."/>
            <person name="Shu S."/>
            <person name="Sims D."/>
            <person name="Kennedy M."/>
            <person name="Amirebrahimi M."/>
            <person name="Weers B.D."/>
            <person name="McKinley B."/>
            <person name="Mattison A."/>
            <person name="Morishige D.T."/>
            <person name="Grimwood J."/>
            <person name="Schmutz J."/>
            <person name="Mullet J.E."/>
        </authorList>
    </citation>
    <scope>NUCLEOTIDE SEQUENCE [LARGE SCALE GENOMIC DNA]</scope>
    <source>
        <strain evidence="3">cv. BTx623</strain>
    </source>
</reference>
<reference evidence="2 3" key="1">
    <citation type="journal article" date="2009" name="Nature">
        <title>The Sorghum bicolor genome and the diversification of grasses.</title>
        <authorList>
            <person name="Paterson A.H."/>
            <person name="Bowers J.E."/>
            <person name="Bruggmann R."/>
            <person name="Dubchak I."/>
            <person name="Grimwood J."/>
            <person name="Gundlach H."/>
            <person name="Haberer G."/>
            <person name="Hellsten U."/>
            <person name="Mitros T."/>
            <person name="Poliakov A."/>
            <person name="Schmutz J."/>
            <person name="Spannagl M."/>
            <person name="Tang H."/>
            <person name="Wang X."/>
            <person name="Wicker T."/>
            <person name="Bharti A.K."/>
            <person name="Chapman J."/>
            <person name="Feltus F.A."/>
            <person name="Gowik U."/>
            <person name="Grigoriev I.V."/>
            <person name="Lyons E."/>
            <person name="Maher C.A."/>
            <person name="Martis M."/>
            <person name="Narechania A."/>
            <person name="Otillar R.P."/>
            <person name="Penning B.W."/>
            <person name="Salamov A.A."/>
            <person name="Wang Y."/>
            <person name="Zhang L."/>
            <person name="Carpita N.C."/>
            <person name="Freeling M."/>
            <person name="Gingle A.R."/>
            <person name="Hash C.T."/>
            <person name="Keller B."/>
            <person name="Klein P."/>
            <person name="Kresovich S."/>
            <person name="McCann M.C."/>
            <person name="Ming R."/>
            <person name="Peterson D.G."/>
            <person name="Mehboob-ur-Rahman"/>
            <person name="Ware D."/>
            <person name="Westhoff P."/>
            <person name="Mayer K.F."/>
            <person name="Messing J."/>
            <person name="Rokhsar D.S."/>
        </authorList>
    </citation>
    <scope>NUCLEOTIDE SEQUENCE [LARGE SCALE GENOMIC DNA]</scope>
    <source>
        <strain evidence="3">cv. BTx623</strain>
    </source>
</reference>